<evidence type="ECO:0000313" key="12">
    <source>
        <dbReference type="Proteomes" id="UP000028680"/>
    </source>
</evidence>
<feature type="transmembrane region" description="Helical" evidence="8">
    <location>
        <begin position="142"/>
        <end position="159"/>
    </location>
</feature>
<dbReference type="NCBIfam" id="NF028537">
    <property type="entry name" value="P_eth_NH2_trans"/>
    <property type="match status" value="1"/>
</dbReference>
<keyword evidence="5 8" id="KW-0812">Transmembrane</keyword>
<dbReference type="GO" id="GO:0016776">
    <property type="term" value="F:phosphotransferase activity, phosphate group as acceptor"/>
    <property type="evidence" value="ECO:0007669"/>
    <property type="project" value="TreeGrafter"/>
</dbReference>
<dbReference type="AlphaFoldDB" id="A0AAN0VIZ9"/>
<dbReference type="GO" id="GO:0005886">
    <property type="term" value="C:plasma membrane"/>
    <property type="evidence" value="ECO:0007669"/>
    <property type="project" value="UniProtKB-SubCell"/>
</dbReference>
<dbReference type="SUPFAM" id="SSF53649">
    <property type="entry name" value="Alkaline phosphatase-like"/>
    <property type="match status" value="1"/>
</dbReference>
<evidence type="ECO:0000256" key="5">
    <source>
        <dbReference type="ARBA" id="ARBA00022692"/>
    </source>
</evidence>
<reference evidence="11 12" key="1">
    <citation type="journal article" date="2014" name="ISME J.">
        <title>Adaptation of an abundant Roseobacter RCA organism to pelagic systems revealed by genomic and transcriptomic analyses.</title>
        <authorList>
            <person name="Voget S."/>
            <person name="Wemheuer B."/>
            <person name="Brinkhoff T."/>
            <person name="Vollmers J."/>
            <person name="Dietrich S."/>
            <person name="Giebel H.A."/>
            <person name="Beardsley C."/>
            <person name="Sardemann C."/>
            <person name="Bakenhus I."/>
            <person name="Billerbeck S."/>
            <person name="Daniel R."/>
            <person name="Simon M."/>
        </authorList>
    </citation>
    <scope>NUCLEOTIDE SEQUENCE [LARGE SCALE GENOMIC DNA]</scope>
    <source>
        <strain evidence="11 12">RCA23</strain>
    </source>
</reference>
<gene>
    <name evidence="11" type="ORF">RCA23_c21730</name>
</gene>
<protein>
    <submittedName>
        <fullName evidence="11">Sulfatase</fullName>
    </submittedName>
</protein>
<dbReference type="Proteomes" id="UP000028680">
    <property type="component" value="Chromosome"/>
</dbReference>
<keyword evidence="3" id="KW-0997">Cell inner membrane</keyword>
<dbReference type="PANTHER" id="PTHR30443:SF0">
    <property type="entry name" value="PHOSPHOETHANOLAMINE TRANSFERASE EPTA"/>
    <property type="match status" value="1"/>
</dbReference>
<comment type="subcellular location">
    <subcellularLocation>
        <location evidence="1">Cell inner membrane</location>
        <topology evidence="1">Multi-pass membrane protein</topology>
    </subcellularLocation>
</comment>
<evidence type="ECO:0000259" key="9">
    <source>
        <dbReference type="Pfam" id="PF00884"/>
    </source>
</evidence>
<dbReference type="InterPro" id="IPR058130">
    <property type="entry name" value="PEA_transf_C"/>
</dbReference>
<evidence type="ECO:0000256" key="6">
    <source>
        <dbReference type="ARBA" id="ARBA00022989"/>
    </source>
</evidence>
<dbReference type="CDD" id="cd16017">
    <property type="entry name" value="LptA"/>
    <property type="match status" value="1"/>
</dbReference>
<evidence type="ECO:0000259" key="10">
    <source>
        <dbReference type="Pfam" id="PF08019"/>
    </source>
</evidence>
<dbReference type="Gene3D" id="3.40.720.10">
    <property type="entry name" value="Alkaline Phosphatase, subunit A"/>
    <property type="match status" value="1"/>
</dbReference>
<dbReference type="InterPro" id="IPR000917">
    <property type="entry name" value="Sulfatase_N"/>
</dbReference>
<keyword evidence="12" id="KW-1185">Reference proteome</keyword>
<proteinExistence type="predicted"/>
<keyword evidence="7 8" id="KW-0472">Membrane</keyword>
<dbReference type="InterPro" id="IPR040423">
    <property type="entry name" value="PEA_transferase"/>
</dbReference>
<accession>A0AAN0VIZ9</accession>
<dbReference type="PANTHER" id="PTHR30443">
    <property type="entry name" value="INNER MEMBRANE PROTEIN"/>
    <property type="match status" value="1"/>
</dbReference>
<evidence type="ECO:0000256" key="4">
    <source>
        <dbReference type="ARBA" id="ARBA00022679"/>
    </source>
</evidence>
<evidence type="ECO:0000256" key="3">
    <source>
        <dbReference type="ARBA" id="ARBA00022519"/>
    </source>
</evidence>
<feature type="domain" description="Sulfatase N-terminal" evidence="9">
    <location>
        <begin position="224"/>
        <end position="509"/>
    </location>
</feature>
<name>A0AAN0VIZ9_9RHOB</name>
<keyword evidence="6 8" id="KW-1133">Transmembrane helix</keyword>
<evidence type="ECO:0000256" key="8">
    <source>
        <dbReference type="SAM" id="Phobius"/>
    </source>
</evidence>
<dbReference type="InterPro" id="IPR017850">
    <property type="entry name" value="Alkaline_phosphatase_core_sf"/>
</dbReference>
<evidence type="ECO:0000256" key="7">
    <source>
        <dbReference type="ARBA" id="ARBA00023136"/>
    </source>
</evidence>
<dbReference type="GO" id="GO:0009244">
    <property type="term" value="P:lipopolysaccharide core region biosynthetic process"/>
    <property type="evidence" value="ECO:0007669"/>
    <property type="project" value="TreeGrafter"/>
</dbReference>
<evidence type="ECO:0000256" key="1">
    <source>
        <dbReference type="ARBA" id="ARBA00004429"/>
    </source>
</evidence>
<dbReference type="KEGG" id="ptp:RCA23_c21730"/>
<feature type="transmembrane region" description="Helical" evidence="8">
    <location>
        <begin position="37"/>
        <end position="57"/>
    </location>
</feature>
<evidence type="ECO:0000256" key="2">
    <source>
        <dbReference type="ARBA" id="ARBA00022475"/>
    </source>
</evidence>
<feature type="domain" description="Phosphoethanolamine transferase N-terminal" evidence="10">
    <location>
        <begin position="45"/>
        <end position="191"/>
    </location>
</feature>
<dbReference type="Pfam" id="PF08019">
    <property type="entry name" value="EptA_B_N"/>
    <property type="match status" value="1"/>
</dbReference>
<feature type="transmembrane region" description="Helical" evidence="8">
    <location>
        <begin position="110"/>
        <end position="130"/>
    </location>
</feature>
<dbReference type="EMBL" id="CP003984">
    <property type="protein sequence ID" value="AII87700.1"/>
    <property type="molecule type" value="Genomic_DNA"/>
</dbReference>
<organism evidence="11 12">
    <name type="scientific">Planktomarina temperata RCA23</name>
    <dbReference type="NCBI Taxonomy" id="666509"/>
    <lineage>
        <taxon>Bacteria</taxon>
        <taxon>Pseudomonadati</taxon>
        <taxon>Pseudomonadota</taxon>
        <taxon>Alphaproteobacteria</taxon>
        <taxon>Rhodobacterales</taxon>
        <taxon>Paracoccaceae</taxon>
        <taxon>Planktomarina</taxon>
    </lineage>
</organism>
<dbReference type="InterPro" id="IPR012549">
    <property type="entry name" value="EptA-like_N"/>
</dbReference>
<feature type="transmembrane region" description="Helical" evidence="8">
    <location>
        <begin position="64"/>
        <end position="79"/>
    </location>
</feature>
<keyword evidence="4" id="KW-0808">Transferase</keyword>
<evidence type="ECO:0000313" key="11">
    <source>
        <dbReference type="EMBL" id="AII87700.1"/>
    </source>
</evidence>
<sequence>MHPLMLVVVAVATLFAIYNQRFWGLWAEVFEGNYPSGLMFAAAFFSLCCALLGGLAFRSVLRPLIAGLFVVSAVTSYYMDELGVVIDREMIQNVVSTTWTEGKHLVTPPFVFWIVIAGIVPALVVLAVPLSRRRLWRTLWQNALFSTLCVIGFVGLLLSDMKDYASILRNRGDLKASFQPLAPVVESVRFVAMLSRSRTLPFVAIGLDAVRKKAGNVYDLPTVTVVVVGETARAQNFSLGGYGRDTNPRLAAEDILYFENVSSCGTSTAVSLPCMFSRYGRRDYSHELGVSHENVLDVIQRSGMRVEWIENNTGDKGVAARIGYRQVTYAEDPEFCGEGECIDGILVKEVAKLLPKIDQDTVLVLHQIGSHGPSYYLRYPEAFERFKPACRTANFSACTQEEVVNAYDNTILYTDKVLQDLIALLSAQDDLATAMLYVSDHGESLGENGLYLHGTPYFMAPDEQTKVPMLFWQSQAFADSVGIDDGCLKSKASAAYFHDHLFHSLLGLTAVETAERNPELDIFADCGRNG</sequence>
<dbReference type="Pfam" id="PF00884">
    <property type="entry name" value="Sulfatase"/>
    <property type="match status" value="1"/>
</dbReference>
<keyword evidence="2" id="KW-1003">Cell membrane</keyword>